<evidence type="ECO:0000256" key="1">
    <source>
        <dbReference type="SAM" id="SignalP"/>
    </source>
</evidence>
<protein>
    <submittedName>
        <fullName evidence="3">Nuclear transport factor 2 family protein</fullName>
    </submittedName>
</protein>
<feature type="domain" description="DUF4440" evidence="2">
    <location>
        <begin position="26"/>
        <end position="137"/>
    </location>
</feature>
<keyword evidence="4" id="KW-1185">Reference proteome</keyword>
<organism evidence="3 4">
    <name type="scientific">Pontibacter qinzhouensis</name>
    <dbReference type="NCBI Taxonomy" id="2603253"/>
    <lineage>
        <taxon>Bacteria</taxon>
        <taxon>Pseudomonadati</taxon>
        <taxon>Bacteroidota</taxon>
        <taxon>Cytophagia</taxon>
        <taxon>Cytophagales</taxon>
        <taxon>Hymenobacteraceae</taxon>
        <taxon>Pontibacter</taxon>
    </lineage>
</organism>
<gene>
    <name evidence="3" type="ORF">FVR03_04860</name>
</gene>
<evidence type="ECO:0000313" key="4">
    <source>
        <dbReference type="Proteomes" id="UP000321926"/>
    </source>
</evidence>
<dbReference type="SUPFAM" id="SSF54427">
    <property type="entry name" value="NTF2-like"/>
    <property type="match status" value="1"/>
</dbReference>
<sequence>MKSFIFSIVITVMLASCAGNNEGVNVQALNQEFISAWNNKDVAGLEAMLAEDVHFLQGEVHYRGKAEVAKNWVRETTGTISDLKTNVVSSASDSQMAYEGGTYSVDVLPAGPDQPYGIGEGNFMLLWKKGTDGAWKLSYAQLEGLPVQVKNR</sequence>
<dbReference type="RefSeq" id="WP_147920643.1">
    <property type="nucleotide sequence ID" value="NZ_VRTY01000012.1"/>
</dbReference>
<feature type="chain" id="PRO_5022843879" evidence="1">
    <location>
        <begin position="19"/>
        <end position="152"/>
    </location>
</feature>
<dbReference type="OrthoDB" id="979496at2"/>
<reference evidence="3 4" key="1">
    <citation type="submission" date="2019-08" db="EMBL/GenBank/DDBJ databases">
        <authorList>
            <person name="Shi S."/>
        </authorList>
    </citation>
    <scope>NUCLEOTIDE SEQUENCE [LARGE SCALE GENOMIC DNA]</scope>
    <source>
        <strain evidence="3 4">GY10130</strain>
    </source>
</reference>
<keyword evidence="1" id="KW-0732">Signal</keyword>
<dbReference type="EMBL" id="VRTY01000012">
    <property type="protein sequence ID" value="TXK50517.1"/>
    <property type="molecule type" value="Genomic_DNA"/>
</dbReference>
<dbReference type="Pfam" id="PF14534">
    <property type="entry name" value="DUF4440"/>
    <property type="match status" value="1"/>
</dbReference>
<dbReference type="PROSITE" id="PS51257">
    <property type="entry name" value="PROKAR_LIPOPROTEIN"/>
    <property type="match status" value="1"/>
</dbReference>
<feature type="signal peptide" evidence="1">
    <location>
        <begin position="1"/>
        <end position="18"/>
    </location>
</feature>
<dbReference type="InterPro" id="IPR032710">
    <property type="entry name" value="NTF2-like_dom_sf"/>
</dbReference>
<proteinExistence type="predicted"/>
<evidence type="ECO:0000259" key="2">
    <source>
        <dbReference type="Pfam" id="PF14534"/>
    </source>
</evidence>
<comment type="caution">
    <text evidence="3">The sequence shown here is derived from an EMBL/GenBank/DDBJ whole genome shotgun (WGS) entry which is preliminary data.</text>
</comment>
<evidence type="ECO:0000313" key="3">
    <source>
        <dbReference type="EMBL" id="TXK50517.1"/>
    </source>
</evidence>
<dbReference type="InterPro" id="IPR027843">
    <property type="entry name" value="DUF4440"/>
</dbReference>
<dbReference type="Proteomes" id="UP000321926">
    <property type="component" value="Unassembled WGS sequence"/>
</dbReference>
<accession>A0A5C8KEA6</accession>
<dbReference type="AlphaFoldDB" id="A0A5C8KEA6"/>
<name>A0A5C8KEA6_9BACT</name>
<dbReference type="Gene3D" id="3.10.450.50">
    <property type="match status" value="1"/>
</dbReference>